<name>A0A4P6QAS1_9ACTN</name>
<evidence type="ECO:0000313" key="1">
    <source>
        <dbReference type="EMBL" id="QBI56584.1"/>
    </source>
</evidence>
<keyword evidence="2" id="KW-1185">Reference proteome</keyword>
<reference evidence="1 2" key="1">
    <citation type="submission" date="2019-02" db="EMBL/GenBank/DDBJ databases">
        <authorList>
            <person name="Khodamoradi S."/>
            <person name="Hahnke R.L."/>
            <person name="Kaempfer P."/>
            <person name="Schumann P."/>
            <person name="Rohde M."/>
            <person name="Steinert M."/>
            <person name="Luzhetskyy A."/>
            <person name="Wink J."/>
            <person name="Ruckert C."/>
        </authorList>
    </citation>
    <scope>NUCLEOTIDE SEQUENCE [LARGE SCALE GENOMIC DNA]</scope>
    <source>
        <strain evidence="1 2">M2</strain>
    </source>
</reference>
<sequence length="74" mass="8149">MSPALWRCRLCTRPNLAALCGYCGYPFSEQWRLPPLPGRTMRRRRWGAGAGAPRVRPYVGVGVGVPCAHPAAVR</sequence>
<dbReference type="Proteomes" id="UP000292235">
    <property type="component" value="Chromosome"/>
</dbReference>
<dbReference type="EMBL" id="CP036455">
    <property type="protein sequence ID" value="QBI56584.1"/>
    <property type="molecule type" value="Genomic_DNA"/>
</dbReference>
<dbReference type="AlphaFoldDB" id="A0A4P6QAS1"/>
<gene>
    <name evidence="1" type="ORF">EKD16_24195</name>
</gene>
<dbReference type="KEGG" id="strr:EKD16_24195"/>
<proteinExistence type="predicted"/>
<organism evidence="1 2">
    <name type="scientific">Streptomonospora litoralis</name>
    <dbReference type="NCBI Taxonomy" id="2498135"/>
    <lineage>
        <taxon>Bacteria</taxon>
        <taxon>Bacillati</taxon>
        <taxon>Actinomycetota</taxon>
        <taxon>Actinomycetes</taxon>
        <taxon>Streptosporangiales</taxon>
        <taxon>Nocardiopsidaceae</taxon>
        <taxon>Streptomonospora</taxon>
    </lineage>
</organism>
<accession>A0A4P6QAS1</accession>
<protein>
    <submittedName>
        <fullName evidence="1">Uncharacterized protein</fullName>
    </submittedName>
</protein>
<evidence type="ECO:0000313" key="2">
    <source>
        <dbReference type="Proteomes" id="UP000292235"/>
    </source>
</evidence>